<evidence type="ECO:0000256" key="2">
    <source>
        <dbReference type="SAM" id="SignalP"/>
    </source>
</evidence>
<dbReference type="KEGG" id="rtn:A6122_2005"/>
<evidence type="ECO:0000313" key="4">
    <source>
        <dbReference type="Proteomes" id="UP000077071"/>
    </source>
</evidence>
<accession>A0A160KTK2</accession>
<evidence type="ECO:0000256" key="1">
    <source>
        <dbReference type="SAM" id="MobiDB-lite"/>
    </source>
</evidence>
<evidence type="ECO:0000313" key="3">
    <source>
        <dbReference type="EMBL" id="AND17130.1"/>
    </source>
</evidence>
<feature type="region of interest" description="Disordered" evidence="1">
    <location>
        <begin position="100"/>
        <end position="121"/>
    </location>
</feature>
<proteinExistence type="predicted"/>
<keyword evidence="2" id="KW-0732">Signal</keyword>
<feature type="signal peptide" evidence="2">
    <location>
        <begin position="1"/>
        <end position="29"/>
    </location>
</feature>
<feature type="chain" id="PRO_5043136050" description="Lactococcin 972 family bacteriocin" evidence="2">
    <location>
        <begin position="30"/>
        <end position="121"/>
    </location>
</feature>
<keyword evidence="4" id="KW-1185">Reference proteome</keyword>
<dbReference type="OrthoDB" id="5124019at2"/>
<dbReference type="EMBL" id="CP015515">
    <property type="protein sequence ID" value="AND17130.1"/>
    <property type="molecule type" value="Genomic_DNA"/>
</dbReference>
<dbReference type="PROSITE" id="PS51318">
    <property type="entry name" value="TAT"/>
    <property type="match status" value="1"/>
</dbReference>
<organism evidence="3 4">
    <name type="scientific">Rathayibacter tritici</name>
    <dbReference type="NCBI Taxonomy" id="33888"/>
    <lineage>
        <taxon>Bacteria</taxon>
        <taxon>Bacillati</taxon>
        <taxon>Actinomycetota</taxon>
        <taxon>Actinomycetes</taxon>
        <taxon>Micrococcales</taxon>
        <taxon>Microbacteriaceae</taxon>
        <taxon>Rathayibacter</taxon>
    </lineage>
</organism>
<dbReference type="RefSeq" id="WP_068254605.1">
    <property type="nucleotide sequence ID" value="NZ_CP015515.1"/>
</dbReference>
<evidence type="ECO:0008006" key="5">
    <source>
        <dbReference type="Google" id="ProtNLM"/>
    </source>
</evidence>
<sequence>MFRHTRRAAFLGVAAAALLTGLTATPALAYGSGQSQVQPGGGCNSGTYYYRSDAKNDRANAFTSFDGYCWGNKTAGARPIADAKVGPWAYSVGNVSTSMDKPAGSTVHGNHTINGGYERST</sequence>
<gene>
    <name evidence="3" type="ORF">A6122_2005</name>
</gene>
<dbReference type="PATRIC" id="fig|33888.3.peg.2215"/>
<dbReference type="Proteomes" id="UP000077071">
    <property type="component" value="Chromosome"/>
</dbReference>
<reference evidence="3 4" key="1">
    <citation type="submission" date="2016-05" db="EMBL/GenBank/DDBJ databases">
        <title>Complete genome sequence of Rathayibacter tritici NCPPB 1953.</title>
        <authorList>
            <person name="Park J."/>
            <person name="Lee H.-H."/>
            <person name="Lee S.-W."/>
            <person name="Seo Y.-S."/>
        </authorList>
    </citation>
    <scope>NUCLEOTIDE SEQUENCE [LARGE SCALE GENOMIC DNA]</scope>
    <source>
        <strain evidence="3 4">NCPPB 1953</strain>
    </source>
</reference>
<dbReference type="AlphaFoldDB" id="A0A160KTK2"/>
<dbReference type="STRING" id="33888.A6122_2005"/>
<protein>
    <recommendedName>
        <fullName evidence="5">Lactococcin 972 family bacteriocin</fullName>
    </recommendedName>
</protein>
<name>A0A160KTK2_9MICO</name>
<dbReference type="InterPro" id="IPR006311">
    <property type="entry name" value="TAT_signal"/>
</dbReference>